<feature type="transmembrane region" description="Helical" evidence="1">
    <location>
        <begin position="342"/>
        <end position="370"/>
    </location>
</feature>
<keyword evidence="3" id="KW-1185">Reference proteome</keyword>
<proteinExistence type="predicted"/>
<sequence>MVTHLMWTALNDVAASHKYLWTCPIEWSGSKRCIIYNKPSSKLIPWGVVIFGSVFGIIIVSTSFLLLAINFGLISLPVTNLVIVLMLGLVCICTFFIDVAMFLYFEPGVVGCNYLIQMGNGLPKRKGKPESKNFAVFDFTGTTLTIIVRIFTIYPYLFWILLTIFRLDPLHQISEHFISCTIFRTYILPILKFCELFALIQTCRIGSMFTILVSILGILFAHVLAKIGELSHRISMGRDQAKSVTMLYLHVEIILTLLSELSDVCLAVVLGFGILISVVFNFVTLKMYRFVPMPLYLFFPMVSILIPVIIWTLLPQGINIYEASVMIRSRWERLQKSTKSTLFWYIASYTVTALLSIKGQSYFGFMWIAIKLNNWCYAIPYKYDDVSDTLKFVDPQSKRIYRVTIFLHVVYLLAMCVHLVLNRDKMSLPQILKGLVVILTYSICLMGRITYYFWEMDGLLLVNGFIQFEQKLLKEIPFIDAKIRKGATYAKLVFLISTLSCASFGIIVPCQLFLNPCTPPYVGSMRAICLLPTSQDQHNGLDAIAVIGILFDGFMYFHVAQPAALIIVNFMLGFGCSLQEYMALLGRRLSSTIIPDLFPMSNSRQADLFIPGLYAVASNGIVFSLYVCIRMHSTFSIAGLSFFVMLLIDFVLTVAVDLATMGLVNLKSSQLTEKWKNMEGFGIKSEAKRISRSFQPLKIRFGSNFIDHLTSLVVLDHCLSLTVSLLLMT</sequence>
<feature type="transmembrane region" description="Helical" evidence="1">
    <location>
        <begin position="492"/>
        <end position="514"/>
    </location>
</feature>
<reference evidence="2 3" key="1">
    <citation type="submission" date="2015-12" db="EMBL/GenBank/DDBJ databases">
        <title>The genome of Folsomia candida.</title>
        <authorList>
            <person name="Faddeeva A."/>
            <person name="Derks M.F."/>
            <person name="Anvar Y."/>
            <person name="Smit S."/>
            <person name="Van Straalen N."/>
            <person name="Roelofs D."/>
        </authorList>
    </citation>
    <scope>NUCLEOTIDE SEQUENCE [LARGE SCALE GENOMIC DNA]</scope>
    <source>
        <strain evidence="2 3">VU population</strain>
        <tissue evidence="2">Whole body</tissue>
    </source>
</reference>
<keyword evidence="1" id="KW-0472">Membrane</keyword>
<feature type="transmembrane region" description="Helical" evidence="1">
    <location>
        <begin position="296"/>
        <end position="321"/>
    </location>
</feature>
<feature type="transmembrane region" description="Helical" evidence="1">
    <location>
        <begin position="606"/>
        <end position="627"/>
    </location>
</feature>
<name>A0A226DM70_FOLCA</name>
<feature type="transmembrane region" description="Helical" evidence="1">
    <location>
        <begin position="246"/>
        <end position="276"/>
    </location>
</feature>
<feature type="transmembrane region" description="Helical" evidence="1">
    <location>
        <begin position="400"/>
        <end position="422"/>
    </location>
</feature>
<comment type="caution">
    <text evidence="2">The sequence shown here is derived from an EMBL/GenBank/DDBJ whole genome shotgun (WGS) entry which is preliminary data.</text>
</comment>
<feature type="transmembrane region" description="Helical" evidence="1">
    <location>
        <begin position="46"/>
        <end position="69"/>
    </location>
</feature>
<feature type="transmembrane region" description="Helical" evidence="1">
    <location>
        <begin position="81"/>
        <end position="105"/>
    </location>
</feature>
<accession>A0A226DM70</accession>
<feature type="transmembrane region" description="Helical" evidence="1">
    <location>
        <begin position="639"/>
        <end position="666"/>
    </location>
</feature>
<dbReference type="AlphaFoldDB" id="A0A226DM70"/>
<evidence type="ECO:0000313" key="2">
    <source>
        <dbReference type="EMBL" id="OXA45316.1"/>
    </source>
</evidence>
<organism evidence="2 3">
    <name type="scientific">Folsomia candida</name>
    <name type="common">Springtail</name>
    <dbReference type="NCBI Taxonomy" id="158441"/>
    <lineage>
        <taxon>Eukaryota</taxon>
        <taxon>Metazoa</taxon>
        <taxon>Ecdysozoa</taxon>
        <taxon>Arthropoda</taxon>
        <taxon>Hexapoda</taxon>
        <taxon>Collembola</taxon>
        <taxon>Entomobryomorpha</taxon>
        <taxon>Isotomoidea</taxon>
        <taxon>Isotomidae</taxon>
        <taxon>Proisotominae</taxon>
        <taxon>Folsomia</taxon>
    </lineage>
</organism>
<dbReference type="OrthoDB" id="8297494at2759"/>
<feature type="transmembrane region" description="Helical" evidence="1">
    <location>
        <begin position="434"/>
        <end position="454"/>
    </location>
</feature>
<feature type="transmembrane region" description="Helical" evidence="1">
    <location>
        <begin position="146"/>
        <end position="165"/>
    </location>
</feature>
<feature type="transmembrane region" description="Helical" evidence="1">
    <location>
        <begin position="205"/>
        <end position="225"/>
    </location>
</feature>
<keyword evidence="1" id="KW-1133">Transmembrane helix</keyword>
<protein>
    <submittedName>
        <fullName evidence="2">Uncharacterized protein</fullName>
    </submittedName>
</protein>
<dbReference type="EMBL" id="LNIX01000018">
    <property type="protein sequence ID" value="OXA45316.1"/>
    <property type="molecule type" value="Genomic_DNA"/>
</dbReference>
<dbReference type="Proteomes" id="UP000198287">
    <property type="component" value="Unassembled WGS sequence"/>
</dbReference>
<evidence type="ECO:0000256" key="1">
    <source>
        <dbReference type="SAM" id="Phobius"/>
    </source>
</evidence>
<gene>
    <name evidence="2" type="ORF">Fcan01_19910</name>
</gene>
<feature type="transmembrane region" description="Helical" evidence="1">
    <location>
        <begin position="177"/>
        <end position="199"/>
    </location>
</feature>
<feature type="transmembrane region" description="Helical" evidence="1">
    <location>
        <begin position="563"/>
        <end position="585"/>
    </location>
</feature>
<evidence type="ECO:0000313" key="3">
    <source>
        <dbReference type="Proteomes" id="UP000198287"/>
    </source>
</evidence>
<keyword evidence="1" id="KW-0812">Transmembrane</keyword>